<dbReference type="RefSeq" id="WP_155759299.1">
    <property type="nucleotide sequence ID" value="NZ_FLSS01000019.1"/>
</dbReference>
<organism evidence="1 2">
    <name type="scientific">Elizabethkingia miricola</name>
    <name type="common">Chryseobacterium miricola</name>
    <dbReference type="NCBI Taxonomy" id="172045"/>
    <lineage>
        <taxon>Bacteria</taxon>
        <taxon>Pseudomonadati</taxon>
        <taxon>Bacteroidota</taxon>
        <taxon>Flavobacteriia</taxon>
        <taxon>Flavobacteriales</taxon>
        <taxon>Weeksellaceae</taxon>
        <taxon>Elizabethkingia</taxon>
    </lineage>
</organism>
<evidence type="ECO:0000313" key="2">
    <source>
        <dbReference type="Proteomes" id="UP000324513"/>
    </source>
</evidence>
<protein>
    <submittedName>
        <fullName evidence="1">Uncharacterized protein</fullName>
    </submittedName>
</protein>
<dbReference type="Proteomes" id="UP000324513">
    <property type="component" value="Unassembled WGS sequence"/>
</dbReference>
<accession>A0ABY3NAG4</accession>
<sequence>MKNKTQTKKEAIALKKRLIQEGKTDIHIYKFAGKRKWQYFVGDWWQWLGLIS</sequence>
<dbReference type="EMBL" id="VNHK01000022">
    <property type="protein sequence ID" value="TYO84188.1"/>
    <property type="molecule type" value="Genomic_DNA"/>
</dbReference>
<proteinExistence type="predicted"/>
<evidence type="ECO:0000313" key="1">
    <source>
        <dbReference type="EMBL" id="TYO84188.1"/>
    </source>
</evidence>
<name>A0ABY3NAG4_ELIMR</name>
<gene>
    <name evidence="1" type="ORF">LX74_03987</name>
</gene>
<comment type="caution">
    <text evidence="1">The sequence shown here is derived from an EMBL/GenBank/DDBJ whole genome shotgun (WGS) entry which is preliminary data.</text>
</comment>
<reference evidence="1 2" key="1">
    <citation type="submission" date="2019-07" db="EMBL/GenBank/DDBJ databases">
        <title>Genomic Encyclopedia of Archaeal and Bacterial Type Strains, Phase II (KMG-II): from individual species to whole genera.</title>
        <authorList>
            <person name="Goeker M."/>
        </authorList>
    </citation>
    <scope>NUCLEOTIDE SEQUENCE [LARGE SCALE GENOMIC DNA]</scope>
    <source>
        <strain evidence="1 2">DSM 14571</strain>
    </source>
</reference>
<keyword evidence="2" id="KW-1185">Reference proteome</keyword>